<name>A0A0R3WVR1_HYDTA</name>
<dbReference type="AlphaFoldDB" id="A0A0R3WVR1"/>
<protein>
    <submittedName>
        <fullName evidence="3">PINc domain-containing protein</fullName>
    </submittedName>
</protein>
<sequence>MPKVHPDSPIRFHTFSTPLFHIPKSPPIIAIDTTTLVDLLPDPQKDILIQHVAPAVGALPEVVPLSLGLLFSAVAHSGWRLDTSRLLDAAAAVGNGRDKVLPSTLFERDFTLSFWLQREPKQDDDHETILCSQEDTGEGRFQ</sequence>
<dbReference type="Proteomes" id="UP000274429">
    <property type="component" value="Unassembled WGS sequence"/>
</dbReference>
<dbReference type="OrthoDB" id="10012272at2759"/>
<evidence type="ECO:0000313" key="3">
    <source>
        <dbReference type="WBParaSite" id="TTAC_0000485101-mRNA-1"/>
    </source>
</evidence>
<dbReference type="STRING" id="6205.A0A0R3WVR1"/>
<organism evidence="3">
    <name type="scientific">Hydatigena taeniaeformis</name>
    <name type="common">Feline tapeworm</name>
    <name type="synonym">Taenia taeniaeformis</name>
    <dbReference type="NCBI Taxonomy" id="6205"/>
    <lineage>
        <taxon>Eukaryota</taxon>
        <taxon>Metazoa</taxon>
        <taxon>Spiralia</taxon>
        <taxon>Lophotrochozoa</taxon>
        <taxon>Platyhelminthes</taxon>
        <taxon>Cestoda</taxon>
        <taxon>Eucestoda</taxon>
        <taxon>Cyclophyllidea</taxon>
        <taxon>Taeniidae</taxon>
        <taxon>Hydatigera</taxon>
    </lineage>
</organism>
<dbReference type="WBParaSite" id="TTAC_0000485101-mRNA-1">
    <property type="protein sequence ID" value="TTAC_0000485101-mRNA-1"/>
    <property type="gene ID" value="TTAC_0000485101"/>
</dbReference>
<evidence type="ECO:0000313" key="1">
    <source>
        <dbReference type="EMBL" id="VDM25742.1"/>
    </source>
</evidence>
<accession>A0A0R3WVR1</accession>
<proteinExistence type="predicted"/>
<reference evidence="1 2" key="2">
    <citation type="submission" date="2018-11" db="EMBL/GenBank/DDBJ databases">
        <authorList>
            <consortium name="Pathogen Informatics"/>
        </authorList>
    </citation>
    <scope>NUCLEOTIDE SEQUENCE [LARGE SCALE GENOMIC DNA]</scope>
</reference>
<evidence type="ECO:0000313" key="2">
    <source>
        <dbReference type="Proteomes" id="UP000274429"/>
    </source>
</evidence>
<keyword evidence="2" id="KW-1185">Reference proteome</keyword>
<dbReference type="EMBL" id="UYWX01005453">
    <property type="protein sequence ID" value="VDM25742.1"/>
    <property type="molecule type" value="Genomic_DNA"/>
</dbReference>
<reference evidence="3" key="1">
    <citation type="submission" date="2017-02" db="UniProtKB">
        <authorList>
            <consortium name="WormBaseParasite"/>
        </authorList>
    </citation>
    <scope>IDENTIFICATION</scope>
</reference>
<gene>
    <name evidence="1" type="ORF">TTAC_LOCUS4835</name>
</gene>